<dbReference type="AlphaFoldDB" id="A0A4Y2F8L7"/>
<evidence type="ECO:0000313" key="2">
    <source>
        <dbReference type="Proteomes" id="UP000499080"/>
    </source>
</evidence>
<keyword evidence="2" id="KW-1185">Reference proteome</keyword>
<evidence type="ECO:0000313" key="1">
    <source>
        <dbReference type="EMBL" id="GBM35984.1"/>
    </source>
</evidence>
<accession>A0A4Y2F8L7</accession>
<protein>
    <submittedName>
        <fullName evidence="1">Uncharacterized protein</fullName>
    </submittedName>
</protein>
<comment type="caution">
    <text evidence="1">The sequence shown here is derived from an EMBL/GenBank/DDBJ whole genome shotgun (WGS) entry which is preliminary data.</text>
</comment>
<name>A0A4Y2F8L7_ARAVE</name>
<gene>
    <name evidence="1" type="ORF">AVEN_78083_1</name>
</gene>
<organism evidence="1 2">
    <name type="scientific">Araneus ventricosus</name>
    <name type="common">Orbweaver spider</name>
    <name type="synonym">Epeira ventricosa</name>
    <dbReference type="NCBI Taxonomy" id="182803"/>
    <lineage>
        <taxon>Eukaryota</taxon>
        <taxon>Metazoa</taxon>
        <taxon>Ecdysozoa</taxon>
        <taxon>Arthropoda</taxon>
        <taxon>Chelicerata</taxon>
        <taxon>Arachnida</taxon>
        <taxon>Araneae</taxon>
        <taxon>Araneomorphae</taxon>
        <taxon>Entelegynae</taxon>
        <taxon>Araneoidea</taxon>
        <taxon>Araneidae</taxon>
        <taxon>Araneus</taxon>
    </lineage>
</organism>
<reference evidence="1 2" key="1">
    <citation type="journal article" date="2019" name="Sci. Rep.">
        <title>Orb-weaving spider Araneus ventricosus genome elucidates the spidroin gene catalogue.</title>
        <authorList>
            <person name="Kono N."/>
            <person name="Nakamura H."/>
            <person name="Ohtoshi R."/>
            <person name="Moran D.A.P."/>
            <person name="Shinohara A."/>
            <person name="Yoshida Y."/>
            <person name="Fujiwara M."/>
            <person name="Mori M."/>
            <person name="Tomita M."/>
            <person name="Arakawa K."/>
        </authorList>
    </citation>
    <scope>NUCLEOTIDE SEQUENCE [LARGE SCALE GENOMIC DNA]</scope>
</reference>
<dbReference type="Proteomes" id="UP000499080">
    <property type="component" value="Unassembled WGS sequence"/>
</dbReference>
<dbReference type="EMBL" id="BGPR01000800">
    <property type="protein sequence ID" value="GBM35984.1"/>
    <property type="molecule type" value="Genomic_DNA"/>
</dbReference>
<proteinExistence type="predicted"/>
<sequence length="127" mass="14064">MDRIRLGSILAGSSATLATEHFPAQKVLRVGGVGRSARRLSIPSAFIGSLSLGDPFRGFVWNFAVNGHRKGDQTFSIFRENAIQSLLVISAELETSLEEFKFDQVLRVIDYWMDIRIDGPLGPLMLV</sequence>